<dbReference type="Proteomes" id="UP000077671">
    <property type="component" value="Unassembled WGS sequence"/>
</dbReference>
<gene>
    <name evidence="2" type="ORF">A4X03_0g7565</name>
</gene>
<sequence length="578" mass="62475">MSSLPTPNTLPVDSEVHRLAVFTARQLANKTKAINAAIEYALVLSASLENPFEDLIPQVHDSTLGTKLQALSRSAEIANSALVRMVSATEQGADQLTEFCTDYTDAVKLLDDYGYVYSPCDLFPRLRVFPTEIKTLLTFNVRELKQREALLPLRFHGEDLSFEKALHTGRALREEPSAKSGLVEGNQLKVAAKTTTGQPSWDQLPRPTAPLPVVVHTIEPAVKTAVKATINPAQHKMPPPSNPFVIEQLQADARKTGDATPATQVKAAGPQIDSVPSSTVAIEVLRVDAQKTGPAAPTATSATHVKDAVSRIESACSYFQAPRPCLKMAARDRTTSRAMKRRALDQEDLLRYRQEKTVAGTTTTSTATVAAALAGPSRQPAAAQDCAPATPSRQIRTPGPVKSLNVKMPTTTKPKVRQEKRKLARFEIFQDSQSACDSPGASPCDMRAGQGKEKKRRISGPATPPLALRSGDKENVPSIKANTENKGRKVVHWSVRTPPLTPPRRAYTSRRPAQPVAAVAVTVPPQVQPTIVLVAATPTQCAAISVAPMAPPSRVRPRMSDMAITDAEFQAVLQEIFF</sequence>
<accession>A0A8T8SP44</accession>
<feature type="region of interest" description="Disordered" evidence="1">
    <location>
        <begin position="380"/>
        <end position="418"/>
    </location>
</feature>
<evidence type="ECO:0000313" key="2">
    <source>
        <dbReference type="EMBL" id="KAE8244353.1"/>
    </source>
</evidence>
<evidence type="ECO:0000256" key="1">
    <source>
        <dbReference type="SAM" id="MobiDB-lite"/>
    </source>
</evidence>
<proteinExistence type="predicted"/>
<name>A0A8T8SP44_9BASI</name>
<dbReference type="EMBL" id="LWDD02001843">
    <property type="protein sequence ID" value="KAE8244353.1"/>
    <property type="molecule type" value="Genomic_DNA"/>
</dbReference>
<reference evidence="2" key="1">
    <citation type="submission" date="2016-04" db="EMBL/GenBank/DDBJ databases">
        <authorList>
            <person name="Nguyen H.D."/>
            <person name="Kesanakurti P."/>
            <person name="Cullis J."/>
            <person name="Levesque C.A."/>
            <person name="Hambleton S."/>
        </authorList>
    </citation>
    <scope>NUCLEOTIDE SEQUENCE</scope>
    <source>
        <strain evidence="2">DAOMC 238032</strain>
    </source>
</reference>
<feature type="region of interest" description="Disordered" evidence="1">
    <location>
        <begin position="434"/>
        <end position="479"/>
    </location>
</feature>
<protein>
    <submittedName>
        <fullName evidence="2">Uncharacterized protein</fullName>
    </submittedName>
</protein>
<organism evidence="2 3">
    <name type="scientific">Tilletia caries</name>
    <name type="common">wheat bunt fungus</name>
    <dbReference type="NCBI Taxonomy" id="13290"/>
    <lineage>
        <taxon>Eukaryota</taxon>
        <taxon>Fungi</taxon>
        <taxon>Dikarya</taxon>
        <taxon>Basidiomycota</taxon>
        <taxon>Ustilaginomycotina</taxon>
        <taxon>Exobasidiomycetes</taxon>
        <taxon>Tilletiales</taxon>
        <taxon>Tilletiaceae</taxon>
        <taxon>Tilletia</taxon>
    </lineage>
</organism>
<dbReference type="AlphaFoldDB" id="A0A8T8SP44"/>
<reference evidence="2" key="2">
    <citation type="journal article" date="2019" name="IMA Fungus">
        <title>Genome sequencing and comparison of five Tilletia species to identify candidate genes for the detection of regulated species infecting wheat.</title>
        <authorList>
            <person name="Nguyen H.D.T."/>
            <person name="Sultana T."/>
            <person name="Kesanakurti P."/>
            <person name="Hambleton S."/>
        </authorList>
    </citation>
    <scope>NUCLEOTIDE SEQUENCE</scope>
    <source>
        <strain evidence="2">DAOMC 238032</strain>
    </source>
</reference>
<evidence type="ECO:0000313" key="3">
    <source>
        <dbReference type="Proteomes" id="UP000077671"/>
    </source>
</evidence>
<comment type="caution">
    <text evidence="2">The sequence shown here is derived from an EMBL/GenBank/DDBJ whole genome shotgun (WGS) entry which is preliminary data.</text>
</comment>